<evidence type="ECO:0000313" key="1">
    <source>
        <dbReference type="EMBL" id="AIE58919.1"/>
    </source>
</evidence>
<protein>
    <submittedName>
        <fullName evidence="1">Uncharacterized protein</fullName>
    </submittedName>
</protein>
<dbReference type="HOGENOM" id="CLU_3395101_0_0_9"/>
<dbReference type="Proteomes" id="UP000027602">
    <property type="component" value="Chromosome"/>
</dbReference>
<organism evidence="1 2">
    <name type="scientific">Bacillus methanolicus (strain MGA3 / ATCC 53907)</name>
    <dbReference type="NCBI Taxonomy" id="796606"/>
    <lineage>
        <taxon>Bacteria</taxon>
        <taxon>Bacillati</taxon>
        <taxon>Bacillota</taxon>
        <taxon>Bacilli</taxon>
        <taxon>Bacillales</taxon>
        <taxon>Bacillaceae</taxon>
        <taxon>Bacillus</taxon>
    </lineage>
</organism>
<dbReference type="EMBL" id="CP007739">
    <property type="protein sequence ID" value="AIE58919.1"/>
    <property type="molecule type" value="Genomic_DNA"/>
</dbReference>
<dbReference type="AlphaFoldDB" id="A0A068LMG3"/>
<keyword evidence="2" id="KW-1185">Reference proteome</keyword>
<accession>A0A068LMG3</accession>
<name>A0A068LMG3_BACMM</name>
<evidence type="ECO:0000313" key="2">
    <source>
        <dbReference type="Proteomes" id="UP000027602"/>
    </source>
</evidence>
<dbReference type="KEGG" id="bmet:BMMGA3_02245"/>
<sequence length="31" mass="3570">MSCTDFDDIKTICIELCEETEERGVDTPMMN</sequence>
<gene>
    <name evidence="1" type="ORF">BMMGA3_02245</name>
</gene>
<reference evidence="1 2" key="1">
    <citation type="journal article" date="2015" name="BMC Genomics">
        <title>Transcriptome analysis of thermophilic methylotrophic Bacillus methanolicus MGA3 using RNA-sequencing provides detailed insights into its previously uncharted transcriptional landscape.</title>
        <authorList>
            <person name="Irla M."/>
            <person name="Neshat A."/>
            <person name="Brautaset T."/>
            <person name="Ruckert C."/>
            <person name="Kalinowski J."/>
            <person name="Wendisch V.F."/>
        </authorList>
    </citation>
    <scope>NUCLEOTIDE SEQUENCE [LARGE SCALE GENOMIC DNA]</scope>
    <source>
        <strain evidence="2">MGA3 / ATCC 53907</strain>
    </source>
</reference>
<proteinExistence type="predicted"/>